<dbReference type="Pfam" id="PF12069">
    <property type="entry name" value="DUF3549"/>
    <property type="match status" value="1"/>
</dbReference>
<dbReference type="OrthoDB" id="5597089at2"/>
<organism evidence="1 2">
    <name type="scientific">Pseudidiomarina planktonica</name>
    <dbReference type="NCBI Taxonomy" id="1323738"/>
    <lineage>
        <taxon>Bacteria</taxon>
        <taxon>Pseudomonadati</taxon>
        <taxon>Pseudomonadota</taxon>
        <taxon>Gammaproteobacteria</taxon>
        <taxon>Alteromonadales</taxon>
        <taxon>Idiomarinaceae</taxon>
        <taxon>Pseudidiomarina</taxon>
    </lineage>
</organism>
<dbReference type="RefSeq" id="WP_157984131.1">
    <property type="nucleotide sequence ID" value="NZ_FXWH01000001.1"/>
</dbReference>
<reference evidence="2" key="1">
    <citation type="submission" date="2017-04" db="EMBL/GenBank/DDBJ databases">
        <authorList>
            <person name="Varghese N."/>
            <person name="Submissions S."/>
        </authorList>
    </citation>
    <scope>NUCLEOTIDE SEQUENCE [LARGE SCALE GENOMIC DNA]</scope>
</reference>
<protein>
    <recommendedName>
        <fullName evidence="3">DUF3549 domain-containing protein</fullName>
    </recommendedName>
</protein>
<dbReference type="EMBL" id="FXWH01000001">
    <property type="protein sequence ID" value="SMQ64431.1"/>
    <property type="molecule type" value="Genomic_DNA"/>
</dbReference>
<gene>
    <name evidence="1" type="ORF">SAMN06297229_1022</name>
</gene>
<keyword evidence="2" id="KW-1185">Reference proteome</keyword>
<name>A0A1Y6ET96_9GAMM</name>
<evidence type="ECO:0000313" key="2">
    <source>
        <dbReference type="Proteomes" id="UP000194450"/>
    </source>
</evidence>
<proteinExistence type="predicted"/>
<accession>A0A1Y6ET96</accession>
<dbReference type="Proteomes" id="UP000194450">
    <property type="component" value="Unassembled WGS sequence"/>
</dbReference>
<dbReference type="InterPro" id="IPR021936">
    <property type="entry name" value="DUF3549"/>
</dbReference>
<evidence type="ECO:0000313" key="1">
    <source>
        <dbReference type="EMBL" id="SMQ64431.1"/>
    </source>
</evidence>
<evidence type="ECO:0008006" key="3">
    <source>
        <dbReference type="Google" id="ProtNLM"/>
    </source>
</evidence>
<dbReference type="AlphaFoldDB" id="A0A1Y6ET96"/>
<sequence>MMISLTELLQRSSANYLIYDLGRRLSAISQQQFADIEAQKQPYPFPLQQHACFAIAFWQEADQPFIWFLKFPVDERGLLDLSTRDQFCHNVITLLGNQITEALSDEQQQQLQNAPGLFTPGDDKRAAFNARLKLDLAQPPSIYFESAQSYLRQPEPLDSWQQLGLQGIHDVVARLRQDEATCMAITNNLQNYPAELWQPLAIAMEHQDLPASLYHYLAAELDQQVSNPSDDVTPRLHALRALAGNHTPAFGEQLENWLKSYQQHPLTDDEFIIIAGRLYQQLHDHQLVMVFFEALAEHNNQALLVGLFTDLVRLPLLRPQLLMMLQSSDLAKPLFKALQQLKGNRS</sequence>